<evidence type="ECO:0008006" key="8">
    <source>
        <dbReference type="Google" id="ProtNLM"/>
    </source>
</evidence>
<dbReference type="GO" id="GO:0000139">
    <property type="term" value="C:Golgi membrane"/>
    <property type="evidence" value="ECO:0007669"/>
    <property type="project" value="UniProtKB-SubCell"/>
</dbReference>
<dbReference type="EMBL" id="JBJXBP010000003">
    <property type="protein sequence ID" value="KAL3839086.1"/>
    <property type="molecule type" value="Genomic_DNA"/>
</dbReference>
<evidence type="ECO:0000256" key="5">
    <source>
        <dbReference type="SAM" id="MobiDB-lite"/>
    </source>
</evidence>
<dbReference type="NCBIfam" id="TIGR01627">
    <property type="entry name" value="A_thal_3515"/>
    <property type="match status" value="1"/>
</dbReference>
<feature type="region of interest" description="Disordered" evidence="5">
    <location>
        <begin position="1"/>
        <end position="24"/>
    </location>
</feature>
<evidence type="ECO:0000313" key="6">
    <source>
        <dbReference type="EMBL" id="KAL3839086.1"/>
    </source>
</evidence>
<evidence type="ECO:0000256" key="4">
    <source>
        <dbReference type="ARBA" id="ARBA00023136"/>
    </source>
</evidence>
<evidence type="ECO:0000256" key="3">
    <source>
        <dbReference type="ARBA" id="ARBA00022989"/>
    </source>
</evidence>
<name>A0ABD3TR54_9LAMI</name>
<evidence type="ECO:0000256" key="1">
    <source>
        <dbReference type="ARBA" id="ARBA00004194"/>
    </source>
</evidence>
<gene>
    <name evidence="6" type="ORF">ACJIZ3_023677</name>
</gene>
<dbReference type="GO" id="GO:0071554">
    <property type="term" value="P:cell wall organization or biogenesis"/>
    <property type="evidence" value="ECO:0007669"/>
    <property type="project" value="UniProtKB-ARBA"/>
</dbReference>
<dbReference type="AlphaFoldDB" id="A0ABD3TR54"/>
<comment type="caution">
    <text evidence="6">The sequence shown here is derived from an EMBL/GenBank/DDBJ whole genome shotgun (WGS) entry which is preliminary data.</text>
</comment>
<keyword evidence="4" id="KW-0472">Membrane</keyword>
<evidence type="ECO:0000313" key="7">
    <source>
        <dbReference type="Proteomes" id="UP001634393"/>
    </source>
</evidence>
<organism evidence="6 7">
    <name type="scientific">Penstemon smallii</name>
    <dbReference type="NCBI Taxonomy" id="265156"/>
    <lineage>
        <taxon>Eukaryota</taxon>
        <taxon>Viridiplantae</taxon>
        <taxon>Streptophyta</taxon>
        <taxon>Embryophyta</taxon>
        <taxon>Tracheophyta</taxon>
        <taxon>Spermatophyta</taxon>
        <taxon>Magnoliopsida</taxon>
        <taxon>eudicotyledons</taxon>
        <taxon>Gunneridae</taxon>
        <taxon>Pentapetalae</taxon>
        <taxon>asterids</taxon>
        <taxon>lamiids</taxon>
        <taxon>Lamiales</taxon>
        <taxon>Plantaginaceae</taxon>
        <taxon>Cheloneae</taxon>
        <taxon>Penstemon</taxon>
    </lineage>
</organism>
<reference evidence="6 7" key="1">
    <citation type="submission" date="2024-12" db="EMBL/GenBank/DDBJ databases">
        <title>The unique morphological basis and parallel evolutionary history of personate flowers in Penstemon.</title>
        <authorList>
            <person name="Depatie T.H."/>
            <person name="Wessinger C.A."/>
        </authorList>
    </citation>
    <scope>NUCLEOTIDE SEQUENCE [LARGE SCALE GENOMIC DNA]</scope>
    <source>
        <strain evidence="6">WTNN_2</strain>
        <tissue evidence="6">Leaf</tissue>
    </source>
</reference>
<dbReference type="InterPro" id="IPR006514">
    <property type="entry name" value="IRX15/GXM/AGM"/>
</dbReference>
<keyword evidence="3" id="KW-1133">Transmembrane helix</keyword>
<keyword evidence="7" id="KW-1185">Reference proteome</keyword>
<keyword evidence="2" id="KW-0812">Transmembrane</keyword>
<dbReference type="Pfam" id="PF21729">
    <property type="entry name" value="IRX15_IRX15L_GXM"/>
    <property type="match status" value="1"/>
</dbReference>
<dbReference type="Proteomes" id="UP001634393">
    <property type="component" value="Unassembled WGS sequence"/>
</dbReference>
<accession>A0ABD3TR54</accession>
<evidence type="ECO:0000256" key="2">
    <source>
        <dbReference type="ARBA" id="ARBA00022692"/>
    </source>
</evidence>
<comment type="subcellular location">
    <subcellularLocation>
        <location evidence="1">Golgi apparatus membrane</location>
        <topology evidence="1">Single-pass membrane protein</topology>
    </subcellularLocation>
</comment>
<protein>
    <recommendedName>
        <fullName evidence="8">Polysaccharide biosynthesis domain-containing protein</fullName>
    </recommendedName>
</protein>
<proteinExistence type="predicted"/>
<sequence>MTTHSSSPPVPRATLPPIHHHKNNVSNLTEKEMKFLLKFFSNKVPCNLLVFGHEHEYSNVAALNVKGVTVFLQSNPSTTRSTNNTKVYKIAYNTVASEAYKLLKDARENEDCKRDLTLPKGSKCNLRLSNLPLEVYDTMWDVVIVDGPNGDTPDSPGRMSVIYTTSVLARRGNKTHVLVHDVDRMIEKWFAREFLCEENLVYSKGRFWNFEILGGVANAKKFCIA</sequence>
<dbReference type="PANTHER" id="PTHR31444">
    <property type="entry name" value="OS11G0490100 PROTEIN"/>
    <property type="match status" value="1"/>
</dbReference>